<sequence>MMGRRFVSSQQKRRSPDKAMKMKANFVASMGTCIVISGKTAASLSGILTKSYAVKTSAHGKTKGKHDLTHTSPYASTTRKVSIILTFPFAFAFLESASQIVFGIEMAPSHLTWHQDATFYPTGIGTIFNVQLTHHLLSGEQGIYFAWLESRRACLRYIHSNIKCFQDGQYDGTLYAFTWPTATGIIVHCKMVL</sequence>
<evidence type="ECO:0000313" key="1">
    <source>
        <dbReference type="EMBL" id="MBD1425646.1"/>
    </source>
</evidence>
<dbReference type="EMBL" id="JACNYK010000002">
    <property type="protein sequence ID" value="MBD1425646.1"/>
    <property type="molecule type" value="Genomic_DNA"/>
</dbReference>
<protein>
    <submittedName>
        <fullName evidence="1">Uncharacterized protein</fullName>
    </submittedName>
</protein>
<accession>A0ABR7Y2X3</accession>
<dbReference type="Proteomes" id="UP000606494">
    <property type="component" value="Unassembled WGS sequence"/>
</dbReference>
<gene>
    <name evidence="1" type="ORF">H8B17_08640</name>
</gene>
<comment type="caution">
    <text evidence="1">The sequence shown here is derived from an EMBL/GenBank/DDBJ whole genome shotgun (WGS) entry which is preliminary data.</text>
</comment>
<name>A0ABR7Y2X3_9SPHI</name>
<dbReference type="RefSeq" id="WP_190308795.1">
    <property type="nucleotide sequence ID" value="NZ_JACNYK010000002.1"/>
</dbReference>
<reference evidence="1 2" key="1">
    <citation type="submission" date="2020-08" db="EMBL/GenBank/DDBJ databases">
        <title>Sphingobacterium sp. DN00404 isolated from aquaculture water.</title>
        <authorList>
            <person name="Zhang M."/>
        </authorList>
    </citation>
    <scope>NUCLEOTIDE SEQUENCE [LARGE SCALE GENOMIC DNA]</scope>
    <source>
        <strain evidence="1 2">KCTC 32294</strain>
    </source>
</reference>
<keyword evidence="2" id="KW-1185">Reference proteome</keyword>
<organism evidence="1 2">
    <name type="scientific">Sphingobacterium arenae</name>
    <dbReference type="NCBI Taxonomy" id="1280598"/>
    <lineage>
        <taxon>Bacteria</taxon>
        <taxon>Pseudomonadati</taxon>
        <taxon>Bacteroidota</taxon>
        <taxon>Sphingobacteriia</taxon>
        <taxon>Sphingobacteriales</taxon>
        <taxon>Sphingobacteriaceae</taxon>
        <taxon>Sphingobacterium</taxon>
    </lineage>
</organism>
<evidence type="ECO:0000313" key="2">
    <source>
        <dbReference type="Proteomes" id="UP000606494"/>
    </source>
</evidence>
<proteinExistence type="predicted"/>